<dbReference type="Proteomes" id="UP001562425">
    <property type="component" value="Unassembled WGS sequence"/>
</dbReference>
<feature type="chain" id="PRO_5044895650" description="Secreted protein" evidence="2">
    <location>
        <begin position="21"/>
        <end position="114"/>
    </location>
</feature>
<sequence length="114" mass="11499">MGRARMSIVLLVVLIACKLGDPARSGSDNSTKPPELTTTIGGRSSFGEVGGDVEQDGVGDQVEGVTTVKGSTTPSAPVASQLDGRSSVAAAAATTDNLNELKQQLRLEGEGGVS</sequence>
<accession>A0ABD1CJ85</accession>
<evidence type="ECO:0000256" key="1">
    <source>
        <dbReference type="SAM" id="MobiDB-lite"/>
    </source>
</evidence>
<keyword evidence="4" id="KW-1185">Reference proteome</keyword>
<proteinExistence type="predicted"/>
<feature type="compositionally biased region" description="Polar residues" evidence="1">
    <location>
        <begin position="26"/>
        <end position="42"/>
    </location>
</feature>
<comment type="caution">
    <text evidence="3">The sequence shown here is derived from an EMBL/GenBank/DDBJ whole genome shotgun (WGS) entry which is preliminary data.</text>
</comment>
<gene>
    <name evidence="3" type="ORF">pipiens_004394</name>
</gene>
<dbReference type="EMBL" id="JBEHCU010011660">
    <property type="protein sequence ID" value="KAL1376462.1"/>
    <property type="molecule type" value="Genomic_DNA"/>
</dbReference>
<feature type="signal peptide" evidence="2">
    <location>
        <begin position="1"/>
        <end position="20"/>
    </location>
</feature>
<evidence type="ECO:0000256" key="2">
    <source>
        <dbReference type="SAM" id="SignalP"/>
    </source>
</evidence>
<name>A0ABD1CJ85_CULPP</name>
<dbReference type="AlphaFoldDB" id="A0ABD1CJ85"/>
<organism evidence="3 4">
    <name type="scientific">Culex pipiens pipiens</name>
    <name type="common">Northern house mosquito</name>
    <dbReference type="NCBI Taxonomy" id="38569"/>
    <lineage>
        <taxon>Eukaryota</taxon>
        <taxon>Metazoa</taxon>
        <taxon>Ecdysozoa</taxon>
        <taxon>Arthropoda</taxon>
        <taxon>Hexapoda</taxon>
        <taxon>Insecta</taxon>
        <taxon>Pterygota</taxon>
        <taxon>Neoptera</taxon>
        <taxon>Endopterygota</taxon>
        <taxon>Diptera</taxon>
        <taxon>Nematocera</taxon>
        <taxon>Culicoidea</taxon>
        <taxon>Culicidae</taxon>
        <taxon>Culicinae</taxon>
        <taxon>Culicini</taxon>
        <taxon>Culex</taxon>
        <taxon>Culex</taxon>
    </lineage>
</organism>
<reference evidence="3 4" key="1">
    <citation type="submission" date="2024-05" db="EMBL/GenBank/DDBJ databases">
        <title>Culex pipiens pipiens assembly and annotation.</title>
        <authorList>
            <person name="Alout H."/>
            <person name="Durand T."/>
        </authorList>
    </citation>
    <scope>NUCLEOTIDE SEQUENCE [LARGE SCALE GENOMIC DNA]</scope>
    <source>
        <strain evidence="3">HA-2024</strain>
        <tissue evidence="3">Whole body</tissue>
    </source>
</reference>
<protein>
    <recommendedName>
        <fullName evidence="5">Secreted protein</fullName>
    </recommendedName>
</protein>
<dbReference type="PROSITE" id="PS51257">
    <property type="entry name" value="PROKAR_LIPOPROTEIN"/>
    <property type="match status" value="1"/>
</dbReference>
<evidence type="ECO:0000313" key="4">
    <source>
        <dbReference type="Proteomes" id="UP001562425"/>
    </source>
</evidence>
<keyword evidence="2" id="KW-0732">Signal</keyword>
<feature type="region of interest" description="Disordered" evidence="1">
    <location>
        <begin position="21"/>
        <end position="58"/>
    </location>
</feature>
<evidence type="ECO:0000313" key="3">
    <source>
        <dbReference type="EMBL" id="KAL1376462.1"/>
    </source>
</evidence>
<evidence type="ECO:0008006" key="5">
    <source>
        <dbReference type="Google" id="ProtNLM"/>
    </source>
</evidence>